<dbReference type="Gene3D" id="1.20.90.10">
    <property type="entry name" value="Phospholipase A2 domain"/>
    <property type="match status" value="1"/>
</dbReference>
<feature type="chain" id="PRO_5024818960" evidence="1">
    <location>
        <begin position="17"/>
        <end position="155"/>
    </location>
</feature>
<keyword evidence="3" id="KW-1185">Reference proteome</keyword>
<dbReference type="AlphaFoldDB" id="A0A5N7BA13"/>
<dbReference type="SUPFAM" id="SSF48619">
    <property type="entry name" value="Phospholipase A2, PLA2"/>
    <property type="match status" value="1"/>
</dbReference>
<protein>
    <submittedName>
        <fullName evidence="2">Prokaryotic phospholipase A2-domain-containing protein</fullName>
    </submittedName>
</protein>
<dbReference type="Proteomes" id="UP000326198">
    <property type="component" value="Unassembled WGS sequence"/>
</dbReference>
<dbReference type="OrthoDB" id="5120271at2759"/>
<evidence type="ECO:0000256" key="1">
    <source>
        <dbReference type="SAM" id="SignalP"/>
    </source>
</evidence>
<reference evidence="2 3" key="1">
    <citation type="submission" date="2019-04" db="EMBL/GenBank/DDBJ databases">
        <title>Friends and foes A comparative genomics studyof 23 Aspergillus species from section Flavi.</title>
        <authorList>
            <consortium name="DOE Joint Genome Institute"/>
            <person name="Kjaerbolling I."/>
            <person name="Vesth T."/>
            <person name="Frisvad J.C."/>
            <person name="Nybo J.L."/>
            <person name="Theobald S."/>
            <person name="Kildgaard S."/>
            <person name="Isbrandt T."/>
            <person name="Kuo A."/>
            <person name="Sato A."/>
            <person name="Lyhne E.K."/>
            <person name="Kogle M.E."/>
            <person name="Wiebenga A."/>
            <person name="Kun R.S."/>
            <person name="Lubbers R.J."/>
            <person name="Makela M.R."/>
            <person name="Barry K."/>
            <person name="Chovatia M."/>
            <person name="Clum A."/>
            <person name="Daum C."/>
            <person name="Haridas S."/>
            <person name="He G."/>
            <person name="LaButti K."/>
            <person name="Lipzen A."/>
            <person name="Mondo S."/>
            <person name="Riley R."/>
            <person name="Salamov A."/>
            <person name="Simmons B.A."/>
            <person name="Magnuson J.K."/>
            <person name="Henrissat B."/>
            <person name="Mortensen U.H."/>
            <person name="Larsen T.O."/>
            <person name="Devries R.P."/>
            <person name="Grigoriev I.V."/>
            <person name="Machida M."/>
            <person name="Baker S.E."/>
            <person name="Andersen M.R."/>
        </authorList>
    </citation>
    <scope>NUCLEOTIDE SEQUENCE [LARGE SCALE GENOMIC DNA]</scope>
    <source>
        <strain evidence="2 3">IBT 29228</strain>
    </source>
</reference>
<dbReference type="GO" id="GO:0004623">
    <property type="term" value="F:phospholipase A2 activity"/>
    <property type="evidence" value="ECO:0007669"/>
    <property type="project" value="InterPro"/>
</dbReference>
<feature type="signal peptide" evidence="1">
    <location>
        <begin position="1"/>
        <end position="16"/>
    </location>
</feature>
<proteinExistence type="predicted"/>
<gene>
    <name evidence="2" type="ORF">BDV26DRAFT_280981</name>
</gene>
<dbReference type="InterPro" id="IPR015141">
    <property type="entry name" value="PLipase_A2_prok/fun"/>
</dbReference>
<evidence type="ECO:0000313" key="3">
    <source>
        <dbReference type="Proteomes" id="UP000326198"/>
    </source>
</evidence>
<dbReference type="Pfam" id="PF09056">
    <property type="entry name" value="Phospholip_A2_3"/>
    <property type="match status" value="1"/>
</dbReference>
<evidence type="ECO:0000313" key="2">
    <source>
        <dbReference type="EMBL" id="KAE8378580.1"/>
    </source>
</evidence>
<dbReference type="EMBL" id="ML736206">
    <property type="protein sequence ID" value="KAE8378580.1"/>
    <property type="molecule type" value="Genomic_DNA"/>
</dbReference>
<dbReference type="InterPro" id="IPR036444">
    <property type="entry name" value="PLipase_A2_dom_sf"/>
</dbReference>
<dbReference type="GO" id="GO:0006644">
    <property type="term" value="P:phospholipid metabolic process"/>
    <property type="evidence" value="ECO:0007669"/>
    <property type="project" value="InterPro"/>
</dbReference>
<organism evidence="2 3">
    <name type="scientific">Aspergillus bertholletiae</name>
    <dbReference type="NCBI Taxonomy" id="1226010"/>
    <lineage>
        <taxon>Eukaryota</taxon>
        <taxon>Fungi</taxon>
        <taxon>Dikarya</taxon>
        <taxon>Ascomycota</taxon>
        <taxon>Pezizomycotina</taxon>
        <taxon>Eurotiomycetes</taxon>
        <taxon>Eurotiomycetidae</taxon>
        <taxon>Eurotiales</taxon>
        <taxon>Aspergillaceae</taxon>
        <taxon>Aspergillus</taxon>
        <taxon>Aspergillus subgen. Circumdati</taxon>
    </lineage>
</organism>
<name>A0A5N7BA13_9EURO</name>
<accession>A0A5N7BA13</accession>
<dbReference type="GO" id="GO:0050482">
    <property type="term" value="P:arachidonate secretion"/>
    <property type="evidence" value="ECO:0007669"/>
    <property type="project" value="InterPro"/>
</dbReference>
<keyword evidence="1" id="KW-0732">Signal</keyword>
<sequence>MKVNRFLIAFVPAALALAVLRPGDNDTHISASHGLQAITDELLFDVELPEFAIRREEHDPPWLDWYSDGCTKAPGNPFGFPFQRACQRHDFGYQNYRTQERFTKAAKAKIDLRFKEDLYHQCRLIHAVRICKKLADVYYRTSRWRGGKDAAKRVE</sequence>